<evidence type="ECO:0000313" key="1">
    <source>
        <dbReference type="EMBL" id="QDT21338.1"/>
    </source>
</evidence>
<reference evidence="1 2" key="1">
    <citation type="submission" date="2019-02" db="EMBL/GenBank/DDBJ databases">
        <title>Deep-cultivation of Planctomycetes and their phenomic and genomic characterization uncovers novel biology.</title>
        <authorList>
            <person name="Wiegand S."/>
            <person name="Jogler M."/>
            <person name="Boedeker C."/>
            <person name="Pinto D."/>
            <person name="Vollmers J."/>
            <person name="Rivas-Marin E."/>
            <person name="Kohn T."/>
            <person name="Peeters S.H."/>
            <person name="Heuer A."/>
            <person name="Rast P."/>
            <person name="Oberbeckmann S."/>
            <person name="Bunk B."/>
            <person name="Jeske O."/>
            <person name="Meyerdierks A."/>
            <person name="Storesund J.E."/>
            <person name="Kallscheuer N."/>
            <person name="Luecker S."/>
            <person name="Lage O.M."/>
            <person name="Pohl T."/>
            <person name="Merkel B.J."/>
            <person name="Hornburger P."/>
            <person name="Mueller R.-W."/>
            <person name="Bruemmer F."/>
            <person name="Labrenz M."/>
            <person name="Spormann A.M."/>
            <person name="Op den Camp H."/>
            <person name="Overmann J."/>
            <person name="Amann R."/>
            <person name="Jetten M.S.M."/>
            <person name="Mascher T."/>
            <person name="Medema M.H."/>
            <person name="Devos D.P."/>
            <person name="Kaster A.-K."/>
            <person name="Ovreas L."/>
            <person name="Rohde M."/>
            <person name="Galperin M.Y."/>
            <person name="Jogler C."/>
        </authorList>
    </citation>
    <scope>NUCLEOTIDE SEQUENCE [LARGE SCALE GENOMIC DNA]</scope>
    <source>
        <strain evidence="1 2">HG66A1</strain>
    </source>
</reference>
<keyword evidence="2" id="KW-1185">Reference proteome</keyword>
<dbReference type="OrthoDB" id="9886731at2"/>
<accession>A0A517PPQ4</accession>
<dbReference type="EMBL" id="CP036266">
    <property type="protein sequence ID" value="QDT21338.1"/>
    <property type="molecule type" value="Genomic_DNA"/>
</dbReference>
<sequence length="133" mass="14964">MINAISVMDEFGEKRSQAGALMMLDFYLIADGDEPSEFPEETALGALSLQEWKSLAALWTILEEQGISLPFFEDSHLDTFQVERTLKLIQESLPTLVPGFEIPNFNRSLPVFALERMFRDALNQGAGIMVFCD</sequence>
<evidence type="ECO:0000313" key="2">
    <source>
        <dbReference type="Proteomes" id="UP000320421"/>
    </source>
</evidence>
<protein>
    <submittedName>
        <fullName evidence="1">Uncharacterized protein</fullName>
    </submittedName>
</protein>
<organism evidence="1 2">
    <name type="scientific">Gimesia chilikensis</name>
    <dbReference type="NCBI Taxonomy" id="2605989"/>
    <lineage>
        <taxon>Bacteria</taxon>
        <taxon>Pseudomonadati</taxon>
        <taxon>Planctomycetota</taxon>
        <taxon>Planctomycetia</taxon>
        <taxon>Planctomycetales</taxon>
        <taxon>Planctomycetaceae</taxon>
        <taxon>Gimesia</taxon>
    </lineage>
</organism>
<proteinExistence type="predicted"/>
<dbReference type="AlphaFoldDB" id="A0A517PPQ4"/>
<gene>
    <name evidence="1" type="ORF">HG66A1_31370</name>
</gene>
<name>A0A517PPQ4_9PLAN</name>
<dbReference type="RefSeq" id="WP_145185520.1">
    <property type="nucleotide sequence ID" value="NZ_CP036266.1"/>
</dbReference>
<dbReference type="Proteomes" id="UP000320421">
    <property type="component" value="Chromosome"/>
</dbReference>